<keyword evidence="1" id="KW-0808">Transferase</keyword>
<dbReference type="Proteomes" id="UP001484239">
    <property type="component" value="Unassembled WGS sequence"/>
</dbReference>
<name>A0ABU9E5C7_9BACT</name>
<keyword evidence="4" id="KW-1185">Reference proteome</keyword>
<gene>
    <name evidence="3" type="ORF">WI372_02995</name>
</gene>
<proteinExistence type="predicted"/>
<dbReference type="CDD" id="cd05403">
    <property type="entry name" value="NT_KNTase_like"/>
    <property type="match status" value="1"/>
</dbReference>
<dbReference type="RefSeq" id="WP_405277877.1">
    <property type="nucleotide sequence ID" value="NZ_JBBHLI010000001.1"/>
</dbReference>
<feature type="domain" description="Adenylyltransferase AadA C-terminal" evidence="2">
    <location>
        <begin position="137"/>
        <end position="221"/>
    </location>
</feature>
<protein>
    <submittedName>
        <fullName evidence="3">Aminoglycoside adenylyltransferase domain-containing protein</fullName>
    </submittedName>
</protein>
<dbReference type="InterPro" id="IPR025184">
    <property type="entry name" value="AadA_C"/>
</dbReference>
<dbReference type="SUPFAM" id="SSF81301">
    <property type="entry name" value="Nucleotidyltransferase"/>
    <property type="match status" value="1"/>
</dbReference>
<evidence type="ECO:0000259" key="2">
    <source>
        <dbReference type="Pfam" id="PF13427"/>
    </source>
</evidence>
<organism evidence="3 4">
    <name type="scientific">Gaopeijia maritima</name>
    <dbReference type="NCBI Taxonomy" id="3119007"/>
    <lineage>
        <taxon>Bacteria</taxon>
        <taxon>Pseudomonadati</taxon>
        <taxon>Gemmatimonadota</taxon>
        <taxon>Longimicrobiia</taxon>
        <taxon>Gaopeijiales</taxon>
        <taxon>Gaopeijiaceae</taxon>
        <taxon>Gaopeijia</taxon>
    </lineage>
</organism>
<dbReference type="Pfam" id="PF13427">
    <property type="entry name" value="AadA_C"/>
    <property type="match status" value="1"/>
</dbReference>
<sequence>MSAIEARLSEVGLVGTYLHGSLASGAYFPPKSDVDLLFVVERPLDPALRERLSLTCVDAAAARPTLGTLELSVLLRDATRAGVFPMGCELHFGENMVGPVLSGTADYGPGARDDDLPTHIRCLQETGVVIAGAPIDQVFAPVPSPVFRTSVEADQEWILEGDHILESPVYGVLNLCRGLWLDRRPAHTSTPSKVEAGLWAATQLPPDLRRVVQAALDAHRDPGWIAPDHRRTGGRVWDVGALERFRDAFRTLLGAPDDGHPERVSE</sequence>
<reference evidence="3 4" key="1">
    <citation type="submission" date="2024-02" db="EMBL/GenBank/DDBJ databases">
        <title>A novel Gemmatimonadota bacterium.</title>
        <authorList>
            <person name="Du Z.-J."/>
            <person name="Ye Y.-Q."/>
        </authorList>
    </citation>
    <scope>NUCLEOTIDE SEQUENCE [LARGE SCALE GENOMIC DNA]</scope>
    <source>
        <strain evidence="3 4">DH-20</strain>
    </source>
</reference>
<evidence type="ECO:0000256" key="1">
    <source>
        <dbReference type="ARBA" id="ARBA00022679"/>
    </source>
</evidence>
<evidence type="ECO:0000313" key="3">
    <source>
        <dbReference type="EMBL" id="MEK9499949.1"/>
    </source>
</evidence>
<dbReference type="InterPro" id="IPR043519">
    <property type="entry name" value="NT_sf"/>
</dbReference>
<dbReference type="GO" id="GO:0016779">
    <property type="term" value="F:nucleotidyltransferase activity"/>
    <property type="evidence" value="ECO:0007669"/>
    <property type="project" value="UniProtKB-KW"/>
</dbReference>
<evidence type="ECO:0000313" key="4">
    <source>
        <dbReference type="Proteomes" id="UP001484239"/>
    </source>
</evidence>
<keyword evidence="3" id="KW-0548">Nucleotidyltransferase</keyword>
<dbReference type="EMBL" id="JBBHLI010000001">
    <property type="protein sequence ID" value="MEK9499949.1"/>
    <property type="molecule type" value="Genomic_DNA"/>
</dbReference>
<accession>A0ABU9E5C7</accession>
<comment type="caution">
    <text evidence="3">The sequence shown here is derived from an EMBL/GenBank/DDBJ whole genome shotgun (WGS) entry which is preliminary data.</text>
</comment>